<dbReference type="Proteomes" id="UP000239204">
    <property type="component" value="Unassembled WGS sequence"/>
</dbReference>
<dbReference type="EMBL" id="MIGY01000001">
    <property type="protein sequence ID" value="PPU08891.1"/>
    <property type="molecule type" value="Genomic_DNA"/>
</dbReference>
<feature type="region of interest" description="Disordered" evidence="1">
    <location>
        <begin position="21"/>
        <end position="42"/>
    </location>
</feature>
<dbReference type="PANTHER" id="PTHR10151">
    <property type="entry name" value="ECTONUCLEOTIDE PYROPHOSPHATASE/PHOSPHODIESTERASE"/>
    <property type="match status" value="1"/>
</dbReference>
<evidence type="ECO:0000256" key="1">
    <source>
        <dbReference type="SAM" id="MobiDB-lite"/>
    </source>
</evidence>
<gene>
    <name evidence="2" type="ORF">XarjCFBP7645_00665</name>
</gene>
<evidence type="ECO:0000313" key="3">
    <source>
        <dbReference type="Proteomes" id="UP000239204"/>
    </source>
</evidence>
<dbReference type="PANTHER" id="PTHR10151:SF120">
    <property type="entry name" value="BIS(5'-ADENOSYL)-TRIPHOSPHATASE"/>
    <property type="match status" value="1"/>
</dbReference>
<dbReference type="AlphaFoldDB" id="A0A2S7AG42"/>
<dbReference type="InterPro" id="IPR017850">
    <property type="entry name" value="Alkaline_phosphatase_core_sf"/>
</dbReference>
<dbReference type="Gene3D" id="3.40.720.10">
    <property type="entry name" value="Alkaline Phosphatase, subunit A"/>
    <property type="match status" value="1"/>
</dbReference>
<accession>A0A2S7AG42</accession>
<dbReference type="InterPro" id="IPR002591">
    <property type="entry name" value="Phosphodiest/P_Trfase"/>
</dbReference>
<dbReference type="RefSeq" id="WP_104535858.1">
    <property type="nucleotide sequence ID" value="NZ_MIGY01000001.1"/>
</dbReference>
<dbReference type="GO" id="GO:0016787">
    <property type="term" value="F:hydrolase activity"/>
    <property type="evidence" value="ECO:0007669"/>
    <property type="project" value="UniProtKB-ARBA"/>
</dbReference>
<dbReference type="SUPFAM" id="SSF53649">
    <property type="entry name" value="Alkaline phosphatase-like"/>
    <property type="match status" value="1"/>
</dbReference>
<reference evidence="2 3" key="1">
    <citation type="submission" date="2016-08" db="EMBL/GenBank/DDBJ databases">
        <title>Evolution of the type three secretion system and type three effector repertoires in Xanthomonas.</title>
        <authorList>
            <person name="Merda D."/>
            <person name="Briand M."/>
            <person name="Bosis E."/>
            <person name="Rousseau C."/>
            <person name="Portier P."/>
            <person name="Jacques M.-A."/>
            <person name="Fischer-Le Saux M."/>
        </authorList>
    </citation>
    <scope>NUCLEOTIDE SEQUENCE [LARGE SCALE GENOMIC DNA]</scope>
    <source>
        <strain evidence="2 3">CFBP 7645</strain>
    </source>
</reference>
<feature type="compositionally biased region" description="Pro residues" evidence="1">
    <location>
        <begin position="26"/>
        <end position="36"/>
    </location>
</feature>
<dbReference type="PROSITE" id="PS51257">
    <property type="entry name" value="PROKAR_LIPOPROTEIN"/>
    <property type="match status" value="1"/>
</dbReference>
<name>A0A2S7AG42_9XANT</name>
<sequence length="433" mass="46634">MIDRHFLFAATALALLAACTSRPPSHSTPPPAPAAPAPADAPHSDLPHSVLLISIDGLRADMLDRGITPNLSQLAHDGVRARWMTPSYPSLTFPNHYTLVTGLRPDHHGIVHNSMRDATLGGFWLSKQDAVGDARWWGGEPLWVGAETHGLHAATWSWPGSEAAIGGVRPTRWRHYEKGSGLDARVDEVRGWLAASGAASNRLVTLYFEHVDEAGHDHGPESREYADNVRAVDGAIGRLLAGMQRDGTRARTNIVVVSDHGMAEVAPGHAISVEDMARPDIATAVTDGQVIGFSPLPGQQARAEAGLLGAHAQYDCWRKPELPARWHYGTHPRIPPIVCQMHEGWDALFPDKLAKRPRDQMRGSHGFDPALPSMRAVFLAQGPDLAQGKTLPGFDNVDVYALMTRLLGIPAAPNDGNPATLLPALRAPPAATH</sequence>
<evidence type="ECO:0000313" key="2">
    <source>
        <dbReference type="EMBL" id="PPU08891.1"/>
    </source>
</evidence>
<proteinExistence type="predicted"/>
<organism evidence="2 3">
    <name type="scientific">Xanthomonas arboricola</name>
    <dbReference type="NCBI Taxonomy" id="56448"/>
    <lineage>
        <taxon>Bacteria</taxon>
        <taxon>Pseudomonadati</taxon>
        <taxon>Pseudomonadota</taxon>
        <taxon>Gammaproteobacteria</taxon>
        <taxon>Lysobacterales</taxon>
        <taxon>Lysobacteraceae</taxon>
        <taxon>Xanthomonas</taxon>
    </lineage>
</organism>
<comment type="caution">
    <text evidence="2">The sequence shown here is derived from an EMBL/GenBank/DDBJ whole genome shotgun (WGS) entry which is preliminary data.</text>
</comment>
<protein>
    <submittedName>
        <fullName evidence="2">Alkaline phosphatase family protein</fullName>
    </submittedName>
</protein>
<dbReference type="CDD" id="cd16018">
    <property type="entry name" value="Enpp"/>
    <property type="match status" value="1"/>
</dbReference>
<dbReference type="Pfam" id="PF01663">
    <property type="entry name" value="Phosphodiest"/>
    <property type="match status" value="1"/>
</dbReference>
<dbReference type="Gene3D" id="3.30.1360.180">
    <property type="match status" value="1"/>
</dbReference>